<dbReference type="PATRIC" id="fig|1036673.3.peg.3844"/>
<evidence type="ECO:0000313" key="1">
    <source>
        <dbReference type="EMBL" id="AEI42702.1"/>
    </source>
</evidence>
<name>F8FFS5_PAEMK</name>
<proteinExistence type="predicted"/>
<reference evidence="2" key="1">
    <citation type="submission" date="2011-06" db="EMBL/GenBank/DDBJ databases">
        <title>Complete genome sequence of Paenibacillus mucilaginosus KNP414.</title>
        <authorList>
            <person name="Wang J."/>
            <person name="Hu S."/>
            <person name="Hu X."/>
            <person name="Zhang B."/>
            <person name="Dong D."/>
            <person name="Zhang S."/>
            <person name="Zhao K."/>
            <person name="Wu D."/>
        </authorList>
    </citation>
    <scope>NUCLEOTIDE SEQUENCE [LARGE SCALE GENOMIC DNA]</scope>
    <source>
        <strain evidence="2">KNP414</strain>
    </source>
</reference>
<evidence type="ECO:0000313" key="2">
    <source>
        <dbReference type="Proteomes" id="UP000006620"/>
    </source>
</evidence>
<dbReference type="HOGENOM" id="CLU_3273789_0_0_9"/>
<gene>
    <name evidence="1" type="ordered locus">KNP414_04170</name>
</gene>
<sequence>MNLTSKKLIRFLLFFTQFIKQASAGRKNFLQRPSYVMFFAV</sequence>
<accession>F8FFS5</accession>
<reference evidence="1 2" key="2">
    <citation type="journal article" date="2013" name="Genome Announc.">
        <title>Genome Sequence of Growth-Improving Paenibacillus mucilaginosus Strain KNP414.</title>
        <authorList>
            <person name="Lu J.J."/>
            <person name="Wang J.F."/>
            <person name="Hu X.F."/>
        </authorList>
    </citation>
    <scope>NUCLEOTIDE SEQUENCE [LARGE SCALE GENOMIC DNA]</scope>
    <source>
        <strain evidence="1 2">KNP414</strain>
    </source>
</reference>
<dbReference type="EMBL" id="CP002869">
    <property type="protein sequence ID" value="AEI42702.1"/>
    <property type="molecule type" value="Genomic_DNA"/>
</dbReference>
<organism evidence="1 2">
    <name type="scientific">Paenibacillus mucilaginosus (strain KNP414)</name>
    <dbReference type="NCBI Taxonomy" id="1036673"/>
    <lineage>
        <taxon>Bacteria</taxon>
        <taxon>Bacillati</taxon>
        <taxon>Bacillota</taxon>
        <taxon>Bacilli</taxon>
        <taxon>Bacillales</taxon>
        <taxon>Paenibacillaceae</taxon>
        <taxon>Paenibacillus</taxon>
    </lineage>
</organism>
<dbReference type="KEGG" id="pms:KNP414_04170"/>
<dbReference type="Proteomes" id="UP000006620">
    <property type="component" value="Chromosome"/>
</dbReference>
<protein>
    <submittedName>
        <fullName evidence="1">Uncharacterized protein</fullName>
    </submittedName>
</protein>
<dbReference type="AlphaFoldDB" id="F8FFS5"/>